<dbReference type="AlphaFoldDB" id="A0A9X0AFA8"/>
<comment type="caution">
    <text evidence="2">The sequence shown here is derived from an EMBL/GenBank/DDBJ whole genome shotgun (WGS) entry which is preliminary data.</text>
</comment>
<protein>
    <submittedName>
        <fullName evidence="2">Uncharacterized protein</fullName>
    </submittedName>
</protein>
<dbReference type="Proteomes" id="UP001152300">
    <property type="component" value="Unassembled WGS sequence"/>
</dbReference>
<evidence type="ECO:0000313" key="2">
    <source>
        <dbReference type="EMBL" id="KAJ8061675.1"/>
    </source>
</evidence>
<gene>
    <name evidence="2" type="ORF">OCU04_009476</name>
</gene>
<evidence type="ECO:0000313" key="3">
    <source>
        <dbReference type="Proteomes" id="UP001152300"/>
    </source>
</evidence>
<reference evidence="2" key="1">
    <citation type="submission" date="2022-11" db="EMBL/GenBank/DDBJ databases">
        <title>Genome Resource of Sclerotinia nivalis Strain SnTB1, a Plant Pathogen Isolated from American Ginseng.</title>
        <authorList>
            <person name="Fan S."/>
        </authorList>
    </citation>
    <scope>NUCLEOTIDE SEQUENCE</scope>
    <source>
        <strain evidence="2">SnTB1</strain>
    </source>
</reference>
<organism evidence="2 3">
    <name type="scientific">Sclerotinia nivalis</name>
    <dbReference type="NCBI Taxonomy" id="352851"/>
    <lineage>
        <taxon>Eukaryota</taxon>
        <taxon>Fungi</taxon>
        <taxon>Dikarya</taxon>
        <taxon>Ascomycota</taxon>
        <taxon>Pezizomycotina</taxon>
        <taxon>Leotiomycetes</taxon>
        <taxon>Helotiales</taxon>
        <taxon>Sclerotiniaceae</taxon>
        <taxon>Sclerotinia</taxon>
    </lineage>
</organism>
<dbReference type="EMBL" id="JAPEIS010000011">
    <property type="protein sequence ID" value="KAJ8061675.1"/>
    <property type="molecule type" value="Genomic_DNA"/>
</dbReference>
<feature type="compositionally biased region" description="Basic and acidic residues" evidence="1">
    <location>
        <begin position="81"/>
        <end position="103"/>
    </location>
</feature>
<feature type="region of interest" description="Disordered" evidence="1">
    <location>
        <begin position="70"/>
        <end position="103"/>
    </location>
</feature>
<evidence type="ECO:0000256" key="1">
    <source>
        <dbReference type="SAM" id="MobiDB-lite"/>
    </source>
</evidence>
<keyword evidence="3" id="KW-1185">Reference proteome</keyword>
<dbReference type="OrthoDB" id="3541947at2759"/>
<proteinExistence type="predicted"/>
<name>A0A9X0AFA8_9HELO</name>
<accession>A0A9X0AFA8</accession>
<sequence length="206" mass="23389">MNQTTNKSPTKVNMSQNYVVFECGHKEVEIPTKLKTLKRAFSIKRALSNKIQESKDIPVEGACEECRRDPFGFLSGGGAPSDKREPPRVVNRGEDDPPRLVDKTETEYQRVKFFTEAGAAYERDRKAREVDYGVQSPSPSHIPRPAGILVAQDHPDFAHLNRGENPFADEKAETFEAKVDGRLEELQQVERHIKEAWEEDDPDPQK</sequence>